<proteinExistence type="predicted"/>
<organism evidence="2 3">
    <name type="scientific">Pseudonocardia alni subsp. carboxydivorans</name>
    <dbReference type="NCBI Taxonomy" id="415010"/>
    <lineage>
        <taxon>Bacteria</taxon>
        <taxon>Bacillati</taxon>
        <taxon>Actinomycetota</taxon>
        <taxon>Actinomycetes</taxon>
        <taxon>Pseudonocardiales</taxon>
        <taxon>Pseudonocardiaceae</taxon>
        <taxon>Pseudonocardia</taxon>
    </lineage>
</organism>
<dbReference type="SUPFAM" id="SSF50800">
    <property type="entry name" value="PK beta-barrel domain-like"/>
    <property type="match status" value="1"/>
</dbReference>
<evidence type="ECO:0000313" key="2">
    <source>
        <dbReference type="EMBL" id="MEK6463297.1"/>
    </source>
</evidence>
<dbReference type="InterPro" id="IPR052353">
    <property type="entry name" value="Benzoxazolinone_Detox_Enz"/>
</dbReference>
<evidence type="ECO:0000259" key="1">
    <source>
        <dbReference type="PROSITE" id="PS51340"/>
    </source>
</evidence>
<sequence length="214" mass="22549">MSVVESVNTGVSRPILAKAGASGIDKRPVPGPVRVDVPAPAASGLAGDTICDADHHGGPDQAVYAYAREDLESFAAELGPLRAGMFGENLTTRGVDVCGAELGERWRVGGVLLQVTAPRIPCRTFAAHLERAGWVKRFTAAARPGAYLRVLSPGEIRAGDAVTVEHRPGHGVTVADAFRALLAEPARLPDLLAAGEHLLPKIRETVTKRTASRR</sequence>
<dbReference type="InterPro" id="IPR011037">
    <property type="entry name" value="Pyrv_Knase-like_insert_dom_sf"/>
</dbReference>
<dbReference type="Gene3D" id="2.40.33.20">
    <property type="entry name" value="PK beta-barrel domain-like"/>
    <property type="match status" value="1"/>
</dbReference>
<evidence type="ECO:0000313" key="3">
    <source>
        <dbReference type="Proteomes" id="UP001367513"/>
    </source>
</evidence>
<feature type="domain" description="MOSC" evidence="1">
    <location>
        <begin position="27"/>
        <end position="165"/>
    </location>
</feature>
<protein>
    <submittedName>
        <fullName evidence="2">MOSC domain-containing protein</fullName>
    </submittedName>
</protein>
<accession>A0ABU9AA87</accession>
<dbReference type="PROSITE" id="PS51340">
    <property type="entry name" value="MOSC"/>
    <property type="match status" value="1"/>
</dbReference>
<dbReference type="RefSeq" id="WP_251782250.1">
    <property type="nucleotide sequence ID" value="NZ_BAAAOD010000040.1"/>
</dbReference>
<name>A0ABU9AA87_PSEA5</name>
<keyword evidence="3" id="KW-1185">Reference proteome</keyword>
<dbReference type="PANTHER" id="PTHR30212:SF2">
    <property type="entry name" value="PROTEIN YIIM"/>
    <property type="match status" value="1"/>
</dbReference>
<reference evidence="2 3" key="1">
    <citation type="submission" date="2024-03" db="EMBL/GenBank/DDBJ databases">
        <title>Draft genome sequence of Pseudonocardia carboxydivorans JCM 14827.</title>
        <authorList>
            <person name="Duangmal K."/>
        </authorList>
    </citation>
    <scope>NUCLEOTIDE SEQUENCE [LARGE SCALE GENOMIC DNA]</scope>
    <source>
        <strain evidence="2 3">JCM 14827</strain>
    </source>
</reference>
<dbReference type="Proteomes" id="UP001367513">
    <property type="component" value="Unassembled WGS sequence"/>
</dbReference>
<dbReference type="InterPro" id="IPR005302">
    <property type="entry name" value="MoCF_Sase_C"/>
</dbReference>
<comment type="caution">
    <text evidence="2">The sequence shown here is derived from an EMBL/GenBank/DDBJ whole genome shotgun (WGS) entry which is preliminary data.</text>
</comment>
<dbReference type="EMBL" id="JBBPIX010000002">
    <property type="protein sequence ID" value="MEK6463297.1"/>
    <property type="molecule type" value="Genomic_DNA"/>
</dbReference>
<gene>
    <name evidence="2" type="ORF">WG925_06025</name>
</gene>
<dbReference type="PANTHER" id="PTHR30212">
    <property type="entry name" value="PROTEIN YIIM"/>
    <property type="match status" value="1"/>
</dbReference>
<dbReference type="Pfam" id="PF03473">
    <property type="entry name" value="MOSC"/>
    <property type="match status" value="1"/>
</dbReference>